<proteinExistence type="predicted"/>
<evidence type="ECO:0000313" key="2">
    <source>
        <dbReference type="Proteomes" id="UP001163321"/>
    </source>
</evidence>
<sequence length="121" mass="13174">MLLPYYKGGDGIVLVCDVSDRRSSDIKIIHQYSPTKMPAMILVGNKIDLTNRVVTLEEVKEAASRYGSRFIGPLSCGCRNGSLNSSVVLVGVVETSAKTSKNRNGALENHCVQCVNDQRES</sequence>
<evidence type="ECO:0000313" key="1">
    <source>
        <dbReference type="EMBL" id="KAI9911083.1"/>
    </source>
</evidence>
<comment type="caution">
    <text evidence="1">The sequence shown here is derived from an EMBL/GenBank/DDBJ whole genome shotgun (WGS) entry which is preliminary data.</text>
</comment>
<accession>A0ACC0VZ03</accession>
<protein>
    <submittedName>
        <fullName evidence="1">Uncharacterized protein</fullName>
    </submittedName>
</protein>
<organism evidence="1 2">
    <name type="scientific">Peronosclerospora sorghi</name>
    <dbReference type="NCBI Taxonomy" id="230839"/>
    <lineage>
        <taxon>Eukaryota</taxon>
        <taxon>Sar</taxon>
        <taxon>Stramenopiles</taxon>
        <taxon>Oomycota</taxon>
        <taxon>Peronosporomycetes</taxon>
        <taxon>Peronosporales</taxon>
        <taxon>Peronosporaceae</taxon>
        <taxon>Peronosclerospora</taxon>
    </lineage>
</organism>
<reference evidence="1 2" key="1">
    <citation type="journal article" date="2022" name="bioRxiv">
        <title>The genome of the oomycete Peronosclerospora sorghi, a cosmopolitan pathogen of maize and sorghum, is inflated with dispersed pseudogenes.</title>
        <authorList>
            <person name="Fletcher K."/>
            <person name="Martin F."/>
            <person name="Isakeit T."/>
            <person name="Cavanaugh K."/>
            <person name="Magill C."/>
            <person name="Michelmore R."/>
        </authorList>
    </citation>
    <scope>NUCLEOTIDE SEQUENCE [LARGE SCALE GENOMIC DNA]</scope>
    <source>
        <strain evidence="1">P6</strain>
    </source>
</reference>
<dbReference type="EMBL" id="CM047584">
    <property type="protein sequence ID" value="KAI9911083.1"/>
    <property type="molecule type" value="Genomic_DNA"/>
</dbReference>
<name>A0ACC0VZ03_9STRA</name>
<gene>
    <name evidence="1" type="ORF">PsorP6_009807</name>
</gene>
<dbReference type="Proteomes" id="UP001163321">
    <property type="component" value="Chromosome 5"/>
</dbReference>
<keyword evidence="2" id="KW-1185">Reference proteome</keyword>